<evidence type="ECO:0000313" key="1">
    <source>
        <dbReference type="EMBL" id="OKL60624.1"/>
    </source>
</evidence>
<reference evidence="1 2" key="1">
    <citation type="submission" date="2015-06" db="EMBL/GenBank/DDBJ databases">
        <title>Talaromyces atroroseus IBT 11181 draft genome.</title>
        <authorList>
            <person name="Rasmussen K.B."/>
            <person name="Rasmussen S."/>
            <person name="Petersen B."/>
            <person name="Sicheritz-Ponten T."/>
            <person name="Mortensen U.H."/>
            <person name="Thrane U."/>
        </authorList>
    </citation>
    <scope>NUCLEOTIDE SEQUENCE [LARGE SCALE GENOMIC DNA]</scope>
    <source>
        <strain evidence="1 2">IBT 11181</strain>
    </source>
</reference>
<dbReference type="EMBL" id="LFMY01000005">
    <property type="protein sequence ID" value="OKL60624.1"/>
    <property type="molecule type" value="Genomic_DNA"/>
</dbReference>
<organism evidence="1 2">
    <name type="scientific">Talaromyces atroroseus</name>
    <dbReference type="NCBI Taxonomy" id="1441469"/>
    <lineage>
        <taxon>Eukaryota</taxon>
        <taxon>Fungi</taxon>
        <taxon>Dikarya</taxon>
        <taxon>Ascomycota</taxon>
        <taxon>Pezizomycotina</taxon>
        <taxon>Eurotiomycetes</taxon>
        <taxon>Eurotiomycetidae</taxon>
        <taxon>Eurotiales</taxon>
        <taxon>Trichocomaceae</taxon>
        <taxon>Talaromyces</taxon>
        <taxon>Talaromyces sect. Trachyspermi</taxon>
    </lineage>
</organism>
<protein>
    <recommendedName>
        <fullName evidence="3">SnoaL-like domain-containing protein</fullName>
    </recommendedName>
</protein>
<sequence>MATSTLRKTLEESATAFFHSYEDASRANDASIVSRGMTENCTRKFQPPTFCQAMGYPEDVEIPSSVYQGRIAQGMQHWTATKTEILHLTVDVDARQVAAQTAVSGKWSDGEDVKLHFAWFLYFSDDGTQISRVIEYMDSPPTKAYYGKIQALSAAAQA</sequence>
<dbReference type="InterPro" id="IPR032710">
    <property type="entry name" value="NTF2-like_dom_sf"/>
</dbReference>
<name>A0A1Q5Q932_TALAT</name>
<accession>A0A1Q5Q932</accession>
<evidence type="ECO:0000313" key="2">
    <source>
        <dbReference type="Proteomes" id="UP000214365"/>
    </source>
</evidence>
<dbReference type="RefSeq" id="XP_020120745.1">
    <property type="nucleotide sequence ID" value="XM_020266368.1"/>
</dbReference>
<comment type="caution">
    <text evidence="1">The sequence shown here is derived from an EMBL/GenBank/DDBJ whole genome shotgun (WGS) entry which is preliminary data.</text>
</comment>
<keyword evidence="2" id="KW-1185">Reference proteome</keyword>
<dbReference type="Gene3D" id="3.10.450.50">
    <property type="match status" value="1"/>
</dbReference>
<dbReference type="AlphaFoldDB" id="A0A1Q5Q932"/>
<dbReference type="OrthoDB" id="3758478at2759"/>
<dbReference type="Proteomes" id="UP000214365">
    <property type="component" value="Unassembled WGS sequence"/>
</dbReference>
<dbReference type="GeneID" id="31003839"/>
<gene>
    <name evidence="1" type="ORF">UA08_04084</name>
</gene>
<evidence type="ECO:0008006" key="3">
    <source>
        <dbReference type="Google" id="ProtNLM"/>
    </source>
</evidence>
<dbReference type="SUPFAM" id="SSF54427">
    <property type="entry name" value="NTF2-like"/>
    <property type="match status" value="1"/>
</dbReference>
<proteinExistence type="predicted"/>